<evidence type="ECO:0000313" key="3">
    <source>
        <dbReference type="EMBL" id="MEQ0563193.1"/>
    </source>
</evidence>
<reference evidence="3 4" key="1">
    <citation type="submission" date="2024-05" db="EMBL/GenBank/DDBJ databases">
        <authorList>
            <person name="Zhao H."/>
            <person name="Xu Y."/>
            <person name="Lin S."/>
            <person name="Spain J.C."/>
            <person name="Zhou N.-Y."/>
        </authorList>
    </citation>
    <scope>NUCLEOTIDE SEQUENCE [LARGE SCALE GENOMIC DNA]</scope>
    <source>
        <strain evidence="3 4">NEAU-NG30</strain>
    </source>
</reference>
<feature type="region of interest" description="Disordered" evidence="1">
    <location>
        <begin position="1"/>
        <end position="39"/>
    </location>
</feature>
<proteinExistence type="predicted"/>
<name>A0ABV0LLJ5_9PSEU</name>
<sequence length="181" mass="19744">MADKDTTEDLDGLTDDERRKRGRSPDPVLPGQQAPKANPPRPVAVSFWLWLGGGVLLILSYVQLLSSKSAIIDQIVKATHDPKITPEAIADGVTNVLWYLLGGSVVFTLLFLLFAYKAREGTRSARTVLTILPIVMVLLIFTVAPILNYLTLASILVFVIAVVLLYLPSVTGYFPKAGPKQ</sequence>
<accession>A0ABV0LLJ5</accession>
<organism evidence="3 4">
    <name type="scientific">Amycolatopsis melonis</name>
    <dbReference type="NCBI Taxonomy" id="3156488"/>
    <lineage>
        <taxon>Bacteria</taxon>
        <taxon>Bacillati</taxon>
        <taxon>Actinomycetota</taxon>
        <taxon>Actinomycetes</taxon>
        <taxon>Pseudonocardiales</taxon>
        <taxon>Pseudonocardiaceae</taxon>
        <taxon>Amycolatopsis</taxon>
    </lineage>
</organism>
<gene>
    <name evidence="3" type="ORF">ABJI51_29300</name>
</gene>
<keyword evidence="2" id="KW-0812">Transmembrane</keyword>
<dbReference type="Proteomes" id="UP001440984">
    <property type="component" value="Unassembled WGS sequence"/>
</dbReference>
<feature type="transmembrane region" description="Helical" evidence="2">
    <location>
        <begin position="43"/>
        <end position="62"/>
    </location>
</feature>
<protein>
    <submittedName>
        <fullName evidence="3">Uncharacterized protein</fullName>
    </submittedName>
</protein>
<evidence type="ECO:0000313" key="4">
    <source>
        <dbReference type="Proteomes" id="UP001440984"/>
    </source>
</evidence>
<dbReference type="RefSeq" id="WP_348954255.1">
    <property type="nucleotide sequence ID" value="NZ_JBDZYD010000011.1"/>
</dbReference>
<dbReference type="EMBL" id="JBDZYD010000011">
    <property type="protein sequence ID" value="MEQ0563193.1"/>
    <property type="molecule type" value="Genomic_DNA"/>
</dbReference>
<feature type="transmembrane region" description="Helical" evidence="2">
    <location>
        <begin position="96"/>
        <end position="116"/>
    </location>
</feature>
<feature type="transmembrane region" description="Helical" evidence="2">
    <location>
        <begin position="128"/>
        <end position="147"/>
    </location>
</feature>
<comment type="caution">
    <text evidence="3">The sequence shown here is derived from an EMBL/GenBank/DDBJ whole genome shotgun (WGS) entry which is preliminary data.</text>
</comment>
<keyword evidence="2" id="KW-1133">Transmembrane helix</keyword>
<evidence type="ECO:0000256" key="2">
    <source>
        <dbReference type="SAM" id="Phobius"/>
    </source>
</evidence>
<evidence type="ECO:0000256" key="1">
    <source>
        <dbReference type="SAM" id="MobiDB-lite"/>
    </source>
</evidence>
<feature type="transmembrane region" description="Helical" evidence="2">
    <location>
        <begin position="153"/>
        <end position="174"/>
    </location>
</feature>
<keyword evidence="4" id="KW-1185">Reference proteome</keyword>
<keyword evidence="2" id="KW-0472">Membrane</keyword>